<comment type="caution">
    <text evidence="2">The sequence shown here is derived from an EMBL/GenBank/DDBJ whole genome shotgun (WGS) entry which is preliminary data.</text>
</comment>
<name>A0A3A8N8L4_9BACT</name>
<dbReference type="InterPro" id="IPR029068">
    <property type="entry name" value="Glyas_Bleomycin-R_OHBP_Dase"/>
</dbReference>
<dbReference type="EMBL" id="RAWB01000760">
    <property type="protein sequence ID" value="RKH40273.1"/>
    <property type="molecule type" value="Genomic_DNA"/>
</dbReference>
<dbReference type="SUPFAM" id="SSF54593">
    <property type="entry name" value="Glyoxalase/Bleomycin resistance protein/Dihydroxybiphenyl dioxygenase"/>
    <property type="match status" value="2"/>
</dbReference>
<dbReference type="AlphaFoldDB" id="A0A3A8N8L4"/>
<organism evidence="2 3">
    <name type="scientific">Corallococcus llansteffanensis</name>
    <dbReference type="NCBI Taxonomy" id="2316731"/>
    <lineage>
        <taxon>Bacteria</taxon>
        <taxon>Pseudomonadati</taxon>
        <taxon>Myxococcota</taxon>
        <taxon>Myxococcia</taxon>
        <taxon>Myxococcales</taxon>
        <taxon>Cystobacterineae</taxon>
        <taxon>Myxococcaceae</taxon>
        <taxon>Corallococcus</taxon>
    </lineage>
</organism>
<evidence type="ECO:0000313" key="3">
    <source>
        <dbReference type="Proteomes" id="UP000272888"/>
    </source>
</evidence>
<dbReference type="CDD" id="cd07247">
    <property type="entry name" value="SgaA_N_like"/>
    <property type="match status" value="2"/>
</dbReference>
<keyword evidence="3" id="KW-1185">Reference proteome</keyword>
<dbReference type="RefSeq" id="WP_120648232.1">
    <property type="nucleotide sequence ID" value="NZ_RAWB01000760.1"/>
</dbReference>
<dbReference type="InterPro" id="IPR052164">
    <property type="entry name" value="Anthracycline_SecMetBiosynth"/>
</dbReference>
<dbReference type="InterPro" id="IPR037523">
    <property type="entry name" value="VOC_core"/>
</dbReference>
<evidence type="ECO:0000313" key="2">
    <source>
        <dbReference type="EMBL" id="RKH40273.1"/>
    </source>
</evidence>
<dbReference type="PANTHER" id="PTHR33993:SF14">
    <property type="entry name" value="GB|AAF24581.1"/>
    <property type="match status" value="1"/>
</dbReference>
<evidence type="ECO:0000259" key="1">
    <source>
        <dbReference type="PROSITE" id="PS51819"/>
    </source>
</evidence>
<dbReference type="Pfam" id="PF00903">
    <property type="entry name" value="Glyoxalase"/>
    <property type="match status" value="2"/>
</dbReference>
<dbReference type="PANTHER" id="PTHR33993">
    <property type="entry name" value="GLYOXALASE-RELATED"/>
    <property type="match status" value="1"/>
</dbReference>
<gene>
    <name evidence="2" type="ORF">D7V93_39700</name>
</gene>
<feature type="domain" description="VOC" evidence="1">
    <location>
        <begin position="11"/>
        <end position="125"/>
    </location>
</feature>
<reference evidence="3" key="1">
    <citation type="submission" date="2018-09" db="EMBL/GenBank/DDBJ databases">
        <authorList>
            <person name="Livingstone P.G."/>
            <person name="Whitworth D.E."/>
        </authorList>
    </citation>
    <scope>NUCLEOTIDE SEQUENCE [LARGE SCALE GENOMIC DNA]</scope>
    <source>
        <strain evidence="3">CA051B</strain>
    </source>
</reference>
<dbReference type="Proteomes" id="UP000272888">
    <property type="component" value="Unassembled WGS sequence"/>
</dbReference>
<dbReference type="Gene3D" id="3.10.180.10">
    <property type="entry name" value="2,3-Dihydroxybiphenyl 1,2-Dioxygenase, domain 1"/>
    <property type="match status" value="2"/>
</dbReference>
<feature type="domain" description="VOC" evidence="1">
    <location>
        <begin position="139"/>
        <end position="255"/>
    </location>
</feature>
<proteinExistence type="predicted"/>
<sequence length="261" mass="28307">MPTMTKHDAGTVCWVDLMAWDREKAQAFYGELFGWTYEVGTEETGYYTMARKQGHDVAALMQRSKDAPFPPTWNLYFSVESVDRALARVKELGGRELMAPMDVMDAGRMAFCQDPTGASFGLWQPKDFPGSGLVNEPGSMAWHEVKTRDGAKAQDFFCALFGLTAEKMPGEAMDYWVLNKPGAGPVCGVMQLTAQVPADVPAHCMTTFSVRNTDEAAATVARLGGKVLMAPFDSPYGRISIVADPGGAGFGIITLAEPPKS</sequence>
<protein>
    <submittedName>
        <fullName evidence="2">VOC family protein</fullName>
    </submittedName>
</protein>
<accession>A0A3A8N8L4</accession>
<dbReference type="InterPro" id="IPR004360">
    <property type="entry name" value="Glyas_Fos-R_dOase_dom"/>
</dbReference>
<dbReference type="PROSITE" id="PS51819">
    <property type="entry name" value="VOC"/>
    <property type="match status" value="2"/>
</dbReference>